<dbReference type="OrthoDB" id="7189520at2"/>
<organism evidence="2 3">
    <name type="scientific">Brevundimonas abyssalis TAR-001</name>
    <dbReference type="NCBI Taxonomy" id="1391729"/>
    <lineage>
        <taxon>Bacteria</taxon>
        <taxon>Pseudomonadati</taxon>
        <taxon>Pseudomonadota</taxon>
        <taxon>Alphaproteobacteria</taxon>
        <taxon>Caulobacterales</taxon>
        <taxon>Caulobacteraceae</taxon>
        <taxon>Brevundimonas</taxon>
    </lineage>
</organism>
<evidence type="ECO:0008006" key="4">
    <source>
        <dbReference type="Google" id="ProtNLM"/>
    </source>
</evidence>
<dbReference type="AlphaFoldDB" id="A0A8E0TSD3"/>
<accession>A0A8E0TSD3</accession>
<dbReference type="Proteomes" id="UP000016569">
    <property type="component" value="Unassembled WGS sequence"/>
</dbReference>
<comment type="caution">
    <text evidence="2">The sequence shown here is derived from an EMBL/GenBank/DDBJ whole genome shotgun (WGS) entry which is preliminary data.</text>
</comment>
<proteinExistence type="predicted"/>
<feature type="signal peptide" evidence="1">
    <location>
        <begin position="1"/>
        <end position="18"/>
    </location>
</feature>
<evidence type="ECO:0000313" key="2">
    <source>
        <dbReference type="EMBL" id="GAD60204.1"/>
    </source>
</evidence>
<reference evidence="3" key="1">
    <citation type="journal article" date="2013" name="Genome Announc.">
        <title>Draft Genome Sequence of the Dimorphic Prosthecate Bacterium Brevundimonas abyssalis TAR-001T.</title>
        <authorList>
            <person name="Tsubouchi T."/>
            <person name="Nishi S."/>
            <person name="Usui K."/>
            <person name="Shimane Y."/>
            <person name="Takaki Y."/>
            <person name="Maruyama T."/>
            <person name="Hatada Y."/>
        </authorList>
    </citation>
    <scope>NUCLEOTIDE SEQUENCE [LARGE SCALE GENOMIC DNA]</scope>
    <source>
        <strain evidence="3">TAR-001</strain>
    </source>
</reference>
<evidence type="ECO:0000313" key="3">
    <source>
        <dbReference type="Proteomes" id="UP000016569"/>
    </source>
</evidence>
<name>A0A8E0TSD3_9CAUL</name>
<sequence length="100" mass="9996">MRALIAIAVLALAVPAAAQTPATSLTLADAASAPSGRVIIDGASWSCDETGACEARGGTNQPADRACRRVVARLGAVTAFSWKGQALNEQEIAACNASAG</sequence>
<dbReference type="EMBL" id="BATC01000058">
    <property type="protein sequence ID" value="GAD60204.1"/>
    <property type="molecule type" value="Genomic_DNA"/>
</dbReference>
<protein>
    <recommendedName>
        <fullName evidence="4">Secreted protein</fullName>
    </recommendedName>
</protein>
<dbReference type="InterPro" id="IPR058067">
    <property type="entry name" value="CC_3452-like"/>
</dbReference>
<keyword evidence="1" id="KW-0732">Signal</keyword>
<dbReference type="NCBIfam" id="NF047636">
    <property type="entry name" value="CC_3452_fam"/>
    <property type="match status" value="1"/>
</dbReference>
<dbReference type="InterPro" id="IPR058513">
    <property type="entry name" value="DUF8200"/>
</dbReference>
<dbReference type="Pfam" id="PF26624">
    <property type="entry name" value="DUF8200"/>
    <property type="match status" value="1"/>
</dbReference>
<keyword evidence="3" id="KW-1185">Reference proteome</keyword>
<gene>
    <name evidence="2" type="ORF">MBEBAB_2454</name>
</gene>
<dbReference type="RefSeq" id="WP_021698298.1">
    <property type="nucleotide sequence ID" value="NZ_BATC01000058.1"/>
</dbReference>
<evidence type="ECO:0000256" key="1">
    <source>
        <dbReference type="SAM" id="SignalP"/>
    </source>
</evidence>
<feature type="chain" id="PRO_5034246207" description="Secreted protein" evidence="1">
    <location>
        <begin position="19"/>
        <end position="100"/>
    </location>
</feature>